<organism evidence="1 2">
    <name type="scientific">Ostreococcus tauri</name>
    <name type="common">Marine green alga</name>
    <dbReference type="NCBI Taxonomy" id="70448"/>
    <lineage>
        <taxon>Eukaryota</taxon>
        <taxon>Viridiplantae</taxon>
        <taxon>Chlorophyta</taxon>
        <taxon>Mamiellophyceae</taxon>
        <taxon>Mamiellales</taxon>
        <taxon>Bathycoccaceae</taxon>
        <taxon>Ostreococcus</taxon>
    </lineage>
</organism>
<reference evidence="1 2" key="2">
    <citation type="journal article" date="2014" name="BMC Genomics">
        <title>An improved genome of the model marine alga Ostreococcus tauri unfolds by assessing Illumina de novo assemblies.</title>
        <authorList>
            <person name="Blanc-Mathieu R."/>
            <person name="Verhelst B."/>
            <person name="Derelle E."/>
            <person name="Rombauts S."/>
            <person name="Bouget F.Y."/>
            <person name="Carre I."/>
            <person name="Chateau A."/>
            <person name="Eyre-Walker A."/>
            <person name="Grimsley N."/>
            <person name="Moreau H."/>
            <person name="Piegu B."/>
            <person name="Rivals E."/>
            <person name="Schackwitz W."/>
            <person name="Van de Peer Y."/>
            <person name="Piganeau G."/>
        </authorList>
    </citation>
    <scope>NUCLEOTIDE SEQUENCE [LARGE SCALE GENOMIC DNA]</scope>
    <source>
        <strain evidence="2">OTTH 0595 / CCAP 157/2 / RCC745</strain>
    </source>
</reference>
<gene>
    <name evidence="1" type="ORF">OT_ostta19g00060</name>
</gene>
<dbReference type="EMBL" id="CAID01000019">
    <property type="protein sequence ID" value="CEG01906.1"/>
    <property type="molecule type" value="Genomic_DNA"/>
</dbReference>
<protein>
    <submittedName>
        <fullName evidence="1">Alpha 1,4-glycosyltransferase domain</fullName>
    </submittedName>
</protein>
<dbReference type="RefSeq" id="XP_022841240.1">
    <property type="nucleotide sequence ID" value="XM_022982490.1"/>
</dbReference>
<dbReference type="AlphaFoldDB" id="A0A096PBC6"/>
<sequence length="171" mass="19270">MAAHSVDESIFGLYSDEHSCRTSASHKCSTCRKHFERKDKKRACSAYVNNVKEVQNDAMKTRTLLPTSEKVVQALSVEAASAVVVRLLTFSPVIKRAELVYWQSGGKRSVYLRMNWLHAEHSTMTSSTEHPKRFSSLATNHVCLELRDAYNAGWLCAHGRNTTSQIRGVRL</sequence>
<dbReference type="InParanoid" id="A0A096PBC6"/>
<dbReference type="Proteomes" id="UP000009170">
    <property type="component" value="Unassembled WGS sequence"/>
</dbReference>
<keyword evidence="2" id="KW-1185">Reference proteome</keyword>
<evidence type="ECO:0000313" key="2">
    <source>
        <dbReference type="Proteomes" id="UP000009170"/>
    </source>
</evidence>
<name>A0A096PBC6_OSTTA</name>
<proteinExistence type="predicted"/>
<dbReference type="GeneID" id="34946558"/>
<evidence type="ECO:0000313" key="1">
    <source>
        <dbReference type="EMBL" id="CEG01906.1"/>
    </source>
</evidence>
<comment type="caution">
    <text evidence="1">The sequence shown here is derived from an EMBL/GenBank/DDBJ whole genome shotgun (WGS) entry which is preliminary data.</text>
</comment>
<accession>A0A096PBC6</accession>
<dbReference type="KEGG" id="ota:OT_ostta19g00060"/>
<reference evidence="2" key="1">
    <citation type="journal article" date="2006" name="Proc. Natl. Acad. Sci. U.S.A.">
        <title>Genome analysis of the smallest free-living eukaryote Ostreococcus tauri unveils many unique features.</title>
        <authorList>
            <person name="Derelle E."/>
            <person name="Ferraz C."/>
            <person name="Rombauts S."/>
            <person name="Rouze P."/>
            <person name="Worden A.Z."/>
            <person name="Robbens S."/>
            <person name="Partensky F."/>
            <person name="Degroeve S."/>
            <person name="Echeynie S."/>
            <person name="Cooke R."/>
            <person name="Saeys Y."/>
            <person name="Wuyts J."/>
            <person name="Jabbari K."/>
            <person name="Bowler C."/>
            <person name="Panaud O."/>
            <person name="Piegu B."/>
            <person name="Ball S.G."/>
            <person name="Ral J.-P."/>
            <person name="Bouget F.-Y."/>
            <person name="Piganeau G."/>
            <person name="De Baets B."/>
            <person name="Picard A."/>
            <person name="Delseny M."/>
            <person name="Demaille J."/>
            <person name="Van de Peer Y."/>
            <person name="Moreau H."/>
        </authorList>
    </citation>
    <scope>NUCLEOTIDE SEQUENCE [LARGE SCALE GENOMIC DNA]</scope>
    <source>
        <strain evidence="2">OTTH 0595 / CCAP 157/2 / RCC745</strain>
    </source>
</reference>